<feature type="region of interest" description="Disordered" evidence="1">
    <location>
        <begin position="87"/>
        <end position="115"/>
    </location>
</feature>
<name>A0A1M7KTD0_9ACTN</name>
<proteinExistence type="predicted"/>
<dbReference type="STRING" id="134849.SAMN05443668_1011253"/>
<evidence type="ECO:0000313" key="4">
    <source>
        <dbReference type="Proteomes" id="UP000184440"/>
    </source>
</evidence>
<dbReference type="Proteomes" id="UP000184440">
    <property type="component" value="Unassembled WGS sequence"/>
</dbReference>
<dbReference type="AlphaFoldDB" id="A0A1M7KTD0"/>
<evidence type="ECO:0000256" key="1">
    <source>
        <dbReference type="SAM" id="MobiDB-lite"/>
    </source>
</evidence>
<dbReference type="Gene3D" id="3.40.50.410">
    <property type="entry name" value="von Willebrand factor, type A domain"/>
    <property type="match status" value="1"/>
</dbReference>
<dbReference type="SMART" id="SM00327">
    <property type="entry name" value="VWA"/>
    <property type="match status" value="1"/>
</dbReference>
<dbReference type="InterPro" id="IPR002035">
    <property type="entry name" value="VWF_A"/>
</dbReference>
<dbReference type="Pfam" id="PF17990">
    <property type="entry name" value="LodA_N"/>
    <property type="match status" value="2"/>
</dbReference>
<dbReference type="Pfam" id="PF18417">
    <property type="entry name" value="LodA_C"/>
    <property type="match status" value="1"/>
</dbReference>
<dbReference type="PROSITE" id="PS50234">
    <property type="entry name" value="VWFA"/>
    <property type="match status" value="1"/>
</dbReference>
<evidence type="ECO:0000313" key="3">
    <source>
        <dbReference type="EMBL" id="SHM68755.1"/>
    </source>
</evidence>
<feature type="domain" description="VWFA" evidence="2">
    <location>
        <begin position="588"/>
        <end position="775"/>
    </location>
</feature>
<sequence length="1063" mass="113787">MATVYKIHPAIGVARVGNSPDEFFVGPERLRTFPEPPGGYKDDQCRIKRQAARFRIYAHHDDGTVAEVTDAQATINWTVHLANTKAAHPDRGNTESAADLTIDPGPRTLTGPNQRQAFDTGTIRFTGAPVTTVPLGEVRSTPENRLLVLGGSGRSASPAGTALSGHFWASDDWYDDVADGPVTATITLRADGSTPPVTGAWILVAPPKFAPDQDSVVTLYDRITAALVEAGRLPAPATTSYTHDVYPVLQRTRDTGWVEDVRGVHTWTEPVIADALRTRIFNRLITPSGGGGNMPRLNDSTGDGRLTSVQYLHLERWKDKTYRNDWQGVPPPEATVTPDGLDRAALDACVGASFFPGIEAGGLDDTSRPIIDAANYAEPYRLDHNRLGPGALTHVMALPWQADFAACGTRWWPVPRPNAVIRGGRLGQSFTAGVADTATDMVDAWHKLGFVVRQGNQHVEVDRCDTISVNLLTPVLDFEHVPQGLMGMAREAALAITFEVTAANAPVTLEYAPGGAPAHPQLVAFNSSVTVGPTGPSGVATARLWVIYRTGLAGSALPPQRLTVRHVGTSSTWTVTVTGDTVARRTTAVALVLDRSGSMTEDRGDGVPKHVSLREAATAFVDVMLENDGVGLVRFNQDAQALQPVLPLGTGGLSDVNRGRIRDLLSSTELDPDGETSIGDGIAEGRNLLSAAGGDFDGGALVVLTDGLENQERWIADVVGGLTASTYAIGFGQPQNISVPALQALSGNTGAYLLVTGAINSDDRFRLHKYFLQVLAGIAQAEVVLDPDAKLPEGEVERFPFSLVAEDSGVDVVLLTPDPDAVDFRLETPSGQLIEPWRAEVEPGMRHVRSKGVAYYRIALPFEYEQDRFDHAGTWHVVVRWGAPRDERTESPNGTDHSLRYVGSAPADVVPGAPDTDDLPRLARRAVLAAEGVAQVDVPTAAARSGGVPFSLLVHAYSSLTFSAHVTQREFGPGSWVDLDATLVRAGVPLVGWGQVWAEVTRPDTEPLTVALAEDDGGRFTGGFAAHQLGTYRIRIRGRGTTPSGEQISREKTLTAVVWRPIA</sequence>
<dbReference type="CDD" id="cd00198">
    <property type="entry name" value="vWFA"/>
    <property type="match status" value="1"/>
</dbReference>
<organism evidence="3 4">
    <name type="scientific">Cryptosporangium aurantiacum</name>
    <dbReference type="NCBI Taxonomy" id="134849"/>
    <lineage>
        <taxon>Bacteria</taxon>
        <taxon>Bacillati</taxon>
        <taxon>Actinomycetota</taxon>
        <taxon>Actinomycetes</taxon>
        <taxon>Cryptosporangiales</taxon>
        <taxon>Cryptosporangiaceae</taxon>
        <taxon>Cryptosporangium</taxon>
    </lineage>
</organism>
<dbReference type="EMBL" id="FRCS01000001">
    <property type="protein sequence ID" value="SHM68755.1"/>
    <property type="molecule type" value="Genomic_DNA"/>
</dbReference>
<accession>A0A1M7KTD0</accession>
<dbReference type="RefSeq" id="WP_073252275.1">
    <property type="nucleotide sequence ID" value="NZ_FRCS01000001.1"/>
</dbReference>
<protein>
    <submittedName>
        <fullName evidence="3">von Willebrand factor type A domain-containing protein</fullName>
    </submittedName>
</protein>
<keyword evidence="4" id="KW-1185">Reference proteome</keyword>
<dbReference type="OrthoDB" id="2874181at2"/>
<dbReference type="InterPro" id="IPR041168">
    <property type="entry name" value="LodA_N"/>
</dbReference>
<dbReference type="InterPro" id="IPR041173">
    <property type="entry name" value="LodA_C"/>
</dbReference>
<reference evidence="3 4" key="1">
    <citation type="submission" date="2016-11" db="EMBL/GenBank/DDBJ databases">
        <authorList>
            <person name="Jaros S."/>
            <person name="Januszkiewicz K."/>
            <person name="Wedrychowicz H."/>
        </authorList>
    </citation>
    <scope>NUCLEOTIDE SEQUENCE [LARGE SCALE GENOMIC DNA]</scope>
    <source>
        <strain evidence="3 4">DSM 46144</strain>
    </source>
</reference>
<dbReference type="SUPFAM" id="SSF53300">
    <property type="entry name" value="vWA-like"/>
    <property type="match status" value="1"/>
</dbReference>
<evidence type="ECO:0000259" key="2">
    <source>
        <dbReference type="PROSITE" id="PS50234"/>
    </source>
</evidence>
<gene>
    <name evidence="3" type="ORF">SAMN05443668_1011253</name>
</gene>
<dbReference type="Pfam" id="PF13519">
    <property type="entry name" value="VWA_2"/>
    <property type="match status" value="1"/>
</dbReference>
<dbReference type="InterPro" id="IPR036465">
    <property type="entry name" value="vWFA_dom_sf"/>
</dbReference>